<reference evidence="3" key="3">
    <citation type="submission" date="2020-12" db="UniProtKB">
        <authorList>
            <consortium name="EnsemblPlants"/>
        </authorList>
    </citation>
    <scope>IDENTIFICATION</scope>
</reference>
<evidence type="ECO:0000313" key="2">
    <source>
        <dbReference type="EMBL" id="PNR57508.1"/>
    </source>
</evidence>
<dbReference type="Gramene" id="Pp3c3_16120V3.1">
    <property type="protein sequence ID" value="PAC:32941939.CDS.1"/>
    <property type="gene ID" value="Pp3c3_16120"/>
</dbReference>
<dbReference type="Pfam" id="PF07727">
    <property type="entry name" value="RVT_2"/>
    <property type="match status" value="1"/>
</dbReference>
<dbReference type="InterPro" id="IPR013103">
    <property type="entry name" value="RVT_2"/>
</dbReference>
<evidence type="ECO:0000259" key="1">
    <source>
        <dbReference type="Pfam" id="PF07727"/>
    </source>
</evidence>
<gene>
    <name evidence="2" type="ORF">PHYPA_004502</name>
</gene>
<sequence length="85" mass="10384">MILYINNLFIIDSNKTKINELEEKLKKKFEILKLNLVLYYIEIKFIYLIKEVLLIQRNYNQNMLERFNVIDCFTIAIPIEEDIRL</sequence>
<dbReference type="Proteomes" id="UP000006727">
    <property type="component" value="Chromosome 3"/>
</dbReference>
<reference evidence="2 4" key="2">
    <citation type="journal article" date="2018" name="Plant J.">
        <title>The Physcomitrella patens chromosome-scale assembly reveals moss genome structure and evolution.</title>
        <authorList>
            <person name="Lang D."/>
            <person name="Ullrich K.K."/>
            <person name="Murat F."/>
            <person name="Fuchs J."/>
            <person name="Jenkins J."/>
            <person name="Haas F.B."/>
            <person name="Piednoel M."/>
            <person name="Gundlach H."/>
            <person name="Van Bel M."/>
            <person name="Meyberg R."/>
            <person name="Vives C."/>
            <person name="Morata J."/>
            <person name="Symeonidi A."/>
            <person name="Hiss M."/>
            <person name="Muchero W."/>
            <person name="Kamisugi Y."/>
            <person name="Saleh O."/>
            <person name="Blanc G."/>
            <person name="Decker E.L."/>
            <person name="van Gessel N."/>
            <person name="Grimwood J."/>
            <person name="Hayes R.D."/>
            <person name="Graham S.W."/>
            <person name="Gunter L.E."/>
            <person name="McDaniel S.F."/>
            <person name="Hoernstein S.N.W."/>
            <person name="Larsson A."/>
            <person name="Li F.W."/>
            <person name="Perroud P.F."/>
            <person name="Phillips J."/>
            <person name="Ranjan P."/>
            <person name="Rokshar D.S."/>
            <person name="Rothfels C.J."/>
            <person name="Schneider L."/>
            <person name="Shu S."/>
            <person name="Stevenson D.W."/>
            <person name="Thummler F."/>
            <person name="Tillich M."/>
            <person name="Villarreal Aguilar J.C."/>
            <person name="Widiez T."/>
            <person name="Wong G.K."/>
            <person name="Wymore A."/>
            <person name="Zhang Y."/>
            <person name="Zimmer A.D."/>
            <person name="Quatrano R.S."/>
            <person name="Mayer K.F.X."/>
            <person name="Goodstein D."/>
            <person name="Casacuberta J.M."/>
            <person name="Vandepoele K."/>
            <person name="Reski R."/>
            <person name="Cuming A.C."/>
            <person name="Tuskan G.A."/>
            <person name="Maumus F."/>
            <person name="Salse J."/>
            <person name="Schmutz J."/>
            <person name="Rensing S.A."/>
        </authorList>
    </citation>
    <scope>NUCLEOTIDE SEQUENCE [LARGE SCALE GENOMIC DNA]</scope>
    <source>
        <strain evidence="3 4">cv. Gransden 2004</strain>
    </source>
</reference>
<feature type="domain" description="Reverse transcriptase Ty1/copia-type" evidence="1">
    <location>
        <begin position="3"/>
        <end position="80"/>
    </location>
</feature>
<accession>A0A2K1KUR3</accession>
<evidence type="ECO:0000313" key="3">
    <source>
        <dbReference type="EnsemblPlants" id="PAC:32941939.CDS.1"/>
    </source>
</evidence>
<dbReference type="InParanoid" id="A0A2K1KUR3"/>
<dbReference type="EMBL" id="ABEU02000003">
    <property type="protein sequence ID" value="PNR57508.1"/>
    <property type="molecule type" value="Genomic_DNA"/>
</dbReference>
<proteinExistence type="predicted"/>
<dbReference type="EnsemblPlants" id="Pp3c3_16120V3.1">
    <property type="protein sequence ID" value="PAC:32941939.CDS.1"/>
    <property type="gene ID" value="Pp3c3_16120"/>
</dbReference>
<protein>
    <recommendedName>
        <fullName evidence="1">Reverse transcriptase Ty1/copia-type domain-containing protein</fullName>
    </recommendedName>
</protein>
<dbReference type="AlphaFoldDB" id="A0A2K1KUR3"/>
<keyword evidence="4" id="KW-1185">Reference proteome</keyword>
<evidence type="ECO:0000313" key="4">
    <source>
        <dbReference type="Proteomes" id="UP000006727"/>
    </source>
</evidence>
<organism evidence="2">
    <name type="scientific">Physcomitrium patens</name>
    <name type="common">Spreading-leaved earth moss</name>
    <name type="synonym">Physcomitrella patens</name>
    <dbReference type="NCBI Taxonomy" id="3218"/>
    <lineage>
        <taxon>Eukaryota</taxon>
        <taxon>Viridiplantae</taxon>
        <taxon>Streptophyta</taxon>
        <taxon>Embryophyta</taxon>
        <taxon>Bryophyta</taxon>
        <taxon>Bryophytina</taxon>
        <taxon>Bryopsida</taxon>
        <taxon>Funariidae</taxon>
        <taxon>Funariales</taxon>
        <taxon>Funariaceae</taxon>
        <taxon>Physcomitrium</taxon>
    </lineage>
</organism>
<name>A0A2K1KUR3_PHYPA</name>
<reference evidence="2 4" key="1">
    <citation type="journal article" date="2008" name="Science">
        <title>The Physcomitrella genome reveals evolutionary insights into the conquest of land by plants.</title>
        <authorList>
            <person name="Rensing S."/>
            <person name="Lang D."/>
            <person name="Zimmer A."/>
            <person name="Terry A."/>
            <person name="Salamov A."/>
            <person name="Shapiro H."/>
            <person name="Nishiyama T."/>
            <person name="Perroud P.-F."/>
            <person name="Lindquist E."/>
            <person name="Kamisugi Y."/>
            <person name="Tanahashi T."/>
            <person name="Sakakibara K."/>
            <person name="Fujita T."/>
            <person name="Oishi K."/>
            <person name="Shin-I T."/>
            <person name="Kuroki Y."/>
            <person name="Toyoda A."/>
            <person name="Suzuki Y."/>
            <person name="Hashimoto A."/>
            <person name="Yamaguchi K."/>
            <person name="Sugano A."/>
            <person name="Kohara Y."/>
            <person name="Fujiyama A."/>
            <person name="Anterola A."/>
            <person name="Aoki S."/>
            <person name="Ashton N."/>
            <person name="Barbazuk W.B."/>
            <person name="Barker E."/>
            <person name="Bennetzen J."/>
            <person name="Bezanilla M."/>
            <person name="Blankenship R."/>
            <person name="Cho S.H."/>
            <person name="Dutcher S."/>
            <person name="Estelle M."/>
            <person name="Fawcett J.A."/>
            <person name="Gundlach H."/>
            <person name="Hanada K."/>
            <person name="Heyl A."/>
            <person name="Hicks K.A."/>
            <person name="Hugh J."/>
            <person name="Lohr M."/>
            <person name="Mayer K."/>
            <person name="Melkozernov A."/>
            <person name="Murata T."/>
            <person name="Nelson D."/>
            <person name="Pils B."/>
            <person name="Prigge M."/>
            <person name="Reiss B."/>
            <person name="Renner T."/>
            <person name="Rombauts S."/>
            <person name="Rushton P."/>
            <person name="Sanderfoot A."/>
            <person name="Schween G."/>
            <person name="Shiu S.-H."/>
            <person name="Stueber K."/>
            <person name="Theodoulou F.L."/>
            <person name="Tu H."/>
            <person name="Van de Peer Y."/>
            <person name="Verrier P.J."/>
            <person name="Waters E."/>
            <person name="Wood A."/>
            <person name="Yang L."/>
            <person name="Cove D."/>
            <person name="Cuming A."/>
            <person name="Hasebe M."/>
            <person name="Lucas S."/>
            <person name="Mishler D.B."/>
            <person name="Reski R."/>
            <person name="Grigoriev I."/>
            <person name="Quatrano R.S."/>
            <person name="Boore J.L."/>
        </authorList>
    </citation>
    <scope>NUCLEOTIDE SEQUENCE [LARGE SCALE GENOMIC DNA]</scope>
    <source>
        <strain evidence="3 4">cv. Gransden 2004</strain>
    </source>
</reference>